<reference evidence="2 3" key="1">
    <citation type="submission" date="2017-04" db="EMBL/GenBank/DDBJ databases">
        <title>Draft genome sequence of Tuber borchii Vittad., a whitish edible truffle.</title>
        <authorList>
            <consortium name="DOE Joint Genome Institute"/>
            <person name="Murat C."/>
            <person name="Kuo A."/>
            <person name="Barry K.W."/>
            <person name="Clum A."/>
            <person name="Dockter R.B."/>
            <person name="Fauchery L."/>
            <person name="Iotti M."/>
            <person name="Kohler A."/>
            <person name="Labutti K."/>
            <person name="Lindquist E.A."/>
            <person name="Lipzen A."/>
            <person name="Ohm R.A."/>
            <person name="Wang M."/>
            <person name="Grigoriev I.V."/>
            <person name="Zambonelli A."/>
            <person name="Martin F.M."/>
        </authorList>
    </citation>
    <scope>NUCLEOTIDE SEQUENCE [LARGE SCALE GENOMIC DNA]</scope>
    <source>
        <strain evidence="2 3">Tbo3840</strain>
    </source>
</reference>
<accession>A0A2T7A965</accession>
<organism evidence="2 3">
    <name type="scientific">Tuber borchii</name>
    <name type="common">White truffle</name>
    <dbReference type="NCBI Taxonomy" id="42251"/>
    <lineage>
        <taxon>Eukaryota</taxon>
        <taxon>Fungi</taxon>
        <taxon>Dikarya</taxon>
        <taxon>Ascomycota</taxon>
        <taxon>Pezizomycotina</taxon>
        <taxon>Pezizomycetes</taxon>
        <taxon>Pezizales</taxon>
        <taxon>Tuberaceae</taxon>
        <taxon>Tuber</taxon>
    </lineage>
</organism>
<proteinExistence type="predicted"/>
<evidence type="ECO:0000313" key="2">
    <source>
        <dbReference type="EMBL" id="PUU84263.1"/>
    </source>
</evidence>
<comment type="caution">
    <text evidence="2">The sequence shown here is derived from an EMBL/GenBank/DDBJ whole genome shotgun (WGS) entry which is preliminary data.</text>
</comment>
<name>A0A2T7A965_TUBBO</name>
<gene>
    <name evidence="2" type="ORF">B9Z19DRAFT_1070560</name>
</gene>
<evidence type="ECO:0000256" key="1">
    <source>
        <dbReference type="SAM" id="MobiDB-lite"/>
    </source>
</evidence>
<sequence>MCWISWYILSNSKKLNLRYRRGHVKTIHPLANSIPPEKKKERKKNTLRSQDTANPAAWHLGISPSTVHIPRDRDKTAVQVPTSLSNPPFSSNQFLGLDHSGKRVGNYSIRAEPDAMGTCANRYDSVIMEYTVSCCWSDGYFFVSPLAYCMYSFYFL</sequence>
<feature type="region of interest" description="Disordered" evidence="1">
    <location>
        <begin position="30"/>
        <end position="51"/>
    </location>
</feature>
<keyword evidence="3" id="KW-1185">Reference proteome</keyword>
<dbReference type="AlphaFoldDB" id="A0A2T7A965"/>
<protein>
    <submittedName>
        <fullName evidence="2">Uncharacterized protein</fullName>
    </submittedName>
</protein>
<dbReference type="EMBL" id="NESQ01000002">
    <property type="protein sequence ID" value="PUU84263.1"/>
    <property type="molecule type" value="Genomic_DNA"/>
</dbReference>
<evidence type="ECO:0000313" key="3">
    <source>
        <dbReference type="Proteomes" id="UP000244722"/>
    </source>
</evidence>
<dbReference type="Proteomes" id="UP000244722">
    <property type="component" value="Unassembled WGS sequence"/>
</dbReference>